<dbReference type="OrthoDB" id="8480773at2"/>
<evidence type="ECO:0000256" key="4">
    <source>
        <dbReference type="ARBA" id="ARBA00016507"/>
    </source>
</evidence>
<evidence type="ECO:0000313" key="11">
    <source>
        <dbReference type="EMBL" id="KAA0876615.1"/>
    </source>
</evidence>
<evidence type="ECO:0000256" key="6">
    <source>
        <dbReference type="ARBA" id="ARBA00022490"/>
    </source>
</evidence>
<dbReference type="PANTHER" id="PTHR34982:SF1">
    <property type="entry name" value="FLAGELLAR ASSEMBLY PROTEIN FLIH"/>
    <property type="match status" value="1"/>
</dbReference>
<dbReference type="RefSeq" id="WP_149389865.1">
    <property type="nucleotide sequence ID" value="NZ_SMRS01000001.1"/>
</dbReference>
<dbReference type="EMBL" id="SMRS01000001">
    <property type="protein sequence ID" value="KAA0876615.1"/>
    <property type="molecule type" value="Genomic_DNA"/>
</dbReference>
<dbReference type="PANTHER" id="PTHR34982">
    <property type="entry name" value="YOP PROTEINS TRANSLOCATION PROTEIN L"/>
    <property type="match status" value="1"/>
</dbReference>
<comment type="caution">
    <text evidence="11">The sequence shown here is derived from an EMBL/GenBank/DDBJ whole genome shotgun (WGS) entry which is preliminary data.</text>
</comment>
<dbReference type="Pfam" id="PF02108">
    <property type="entry name" value="FliH"/>
    <property type="match status" value="1"/>
</dbReference>
<dbReference type="PRINTS" id="PR01003">
    <property type="entry name" value="FLGFLIH"/>
</dbReference>
<name>A0A5A9W8W4_9GAMM</name>
<keyword evidence="7" id="KW-1005">Bacterial flagellum biogenesis</keyword>
<dbReference type="Proteomes" id="UP000325302">
    <property type="component" value="Unassembled WGS sequence"/>
</dbReference>
<comment type="function">
    <text evidence="1">Needed for flagellar regrowth and assembly.</text>
</comment>
<proteinExistence type="inferred from homology"/>
<dbReference type="GO" id="GO:0015031">
    <property type="term" value="P:protein transport"/>
    <property type="evidence" value="ECO:0007669"/>
    <property type="project" value="UniProtKB-KW"/>
</dbReference>
<evidence type="ECO:0000256" key="2">
    <source>
        <dbReference type="ARBA" id="ARBA00004496"/>
    </source>
</evidence>
<evidence type="ECO:0000256" key="1">
    <source>
        <dbReference type="ARBA" id="ARBA00003041"/>
    </source>
</evidence>
<keyword evidence="6" id="KW-0963">Cytoplasm</keyword>
<dbReference type="GO" id="GO:0005829">
    <property type="term" value="C:cytosol"/>
    <property type="evidence" value="ECO:0007669"/>
    <property type="project" value="TreeGrafter"/>
</dbReference>
<comment type="subcellular location">
    <subcellularLocation>
        <location evidence="2">Cytoplasm</location>
    </subcellularLocation>
</comment>
<reference evidence="11 12" key="1">
    <citation type="submission" date="2019-03" db="EMBL/GenBank/DDBJ databases">
        <title>Nitrincola sp. nov. isolated from an Indian soda lake.</title>
        <authorList>
            <person name="Joshi A."/>
            <person name="Thite S.V."/>
            <person name="Joseph N."/>
            <person name="Dhotre D."/>
            <person name="Moorthy M."/>
            <person name="Shouche Y.S."/>
        </authorList>
    </citation>
    <scope>NUCLEOTIDE SEQUENCE [LARGE SCALE GENOMIC DNA]</scope>
    <source>
        <strain evidence="11 12">MEB193</strain>
    </source>
</reference>
<keyword evidence="12" id="KW-1185">Reference proteome</keyword>
<gene>
    <name evidence="11" type="ORF">E1H14_02535</name>
</gene>
<accession>A0A5A9W8W4</accession>
<protein>
    <recommendedName>
        <fullName evidence="4">Flagellar assembly protein FliH</fullName>
    </recommendedName>
</protein>
<evidence type="ECO:0000256" key="3">
    <source>
        <dbReference type="ARBA" id="ARBA00006602"/>
    </source>
</evidence>
<keyword evidence="8" id="KW-0653">Protein transport</keyword>
<evidence type="ECO:0000256" key="8">
    <source>
        <dbReference type="ARBA" id="ARBA00022927"/>
    </source>
</evidence>
<dbReference type="AlphaFoldDB" id="A0A5A9W8W4"/>
<feature type="domain" description="Flagellar assembly protein FliH/Type III secretion system HrpE" evidence="10">
    <location>
        <begin position="113"/>
        <end position="232"/>
    </location>
</feature>
<evidence type="ECO:0000313" key="12">
    <source>
        <dbReference type="Proteomes" id="UP000325302"/>
    </source>
</evidence>
<evidence type="ECO:0000259" key="10">
    <source>
        <dbReference type="Pfam" id="PF02108"/>
    </source>
</evidence>
<sequence>MKKDFQPPTRIPASELSELKSWHLPEMLPLTDSPAFFAQPHPRHEEDRVFVTDEEVVAQTLSLEDIERIREEAYQEGFAQGREEGFAQGHIEGQAAGQSEALRLGEEQTQERLELLQAIAESFRQPLAQQEQALAKHLTELVLKISEAVVKTELAEHQALFQQTLESALAQLPKQTSPFTLRVHPHDVERLDWLAERYDYVVQEDLALAPGSCVLLNEWSHIEFDVEKRFAQVAEEFRQRYQLLYTDPHPNSGEA</sequence>
<dbReference type="InterPro" id="IPR000563">
    <property type="entry name" value="Flag_FliH"/>
</dbReference>
<organism evidence="11 12">
    <name type="scientific">Nitrincola tapanii</name>
    <dbReference type="NCBI Taxonomy" id="1708751"/>
    <lineage>
        <taxon>Bacteria</taxon>
        <taxon>Pseudomonadati</taxon>
        <taxon>Pseudomonadota</taxon>
        <taxon>Gammaproteobacteria</taxon>
        <taxon>Oceanospirillales</taxon>
        <taxon>Oceanospirillaceae</taxon>
        <taxon>Nitrincola</taxon>
    </lineage>
</organism>
<dbReference type="GO" id="GO:0071973">
    <property type="term" value="P:bacterial-type flagellum-dependent cell motility"/>
    <property type="evidence" value="ECO:0007669"/>
    <property type="project" value="InterPro"/>
</dbReference>
<dbReference type="GO" id="GO:0009288">
    <property type="term" value="C:bacterial-type flagellum"/>
    <property type="evidence" value="ECO:0007669"/>
    <property type="project" value="InterPro"/>
</dbReference>
<dbReference type="GO" id="GO:0003774">
    <property type="term" value="F:cytoskeletal motor activity"/>
    <property type="evidence" value="ECO:0007669"/>
    <property type="project" value="InterPro"/>
</dbReference>
<comment type="similarity">
    <text evidence="3">Belongs to the FliH family.</text>
</comment>
<dbReference type="InterPro" id="IPR051472">
    <property type="entry name" value="T3SS_Stator/FliH"/>
</dbReference>
<keyword evidence="9" id="KW-1006">Bacterial flagellum protein export</keyword>
<dbReference type="GO" id="GO:0044781">
    <property type="term" value="P:bacterial-type flagellum organization"/>
    <property type="evidence" value="ECO:0007669"/>
    <property type="project" value="UniProtKB-KW"/>
</dbReference>
<dbReference type="InterPro" id="IPR018035">
    <property type="entry name" value="Flagellar_FliH/T3SS_HrpE"/>
</dbReference>
<evidence type="ECO:0000256" key="9">
    <source>
        <dbReference type="ARBA" id="ARBA00023225"/>
    </source>
</evidence>
<evidence type="ECO:0000256" key="5">
    <source>
        <dbReference type="ARBA" id="ARBA00022448"/>
    </source>
</evidence>
<keyword evidence="5" id="KW-0813">Transport</keyword>
<evidence type="ECO:0000256" key="7">
    <source>
        <dbReference type="ARBA" id="ARBA00022795"/>
    </source>
</evidence>